<accession>A0A511RHF9</accession>
<organism evidence="1 2">
    <name type="scientific">Oceanithermus desulfurans NBRC 100063</name>
    <dbReference type="NCBI Taxonomy" id="1227550"/>
    <lineage>
        <taxon>Bacteria</taxon>
        <taxon>Thermotogati</taxon>
        <taxon>Deinococcota</taxon>
        <taxon>Deinococci</taxon>
        <taxon>Thermales</taxon>
        <taxon>Thermaceae</taxon>
        <taxon>Oceanithermus</taxon>
    </lineage>
</organism>
<evidence type="ECO:0008006" key="3">
    <source>
        <dbReference type="Google" id="ProtNLM"/>
    </source>
</evidence>
<proteinExistence type="predicted"/>
<gene>
    <name evidence="1" type="ORF">ODE01S_04990</name>
</gene>
<protein>
    <recommendedName>
        <fullName evidence="3">DUF1800 domain-containing protein</fullName>
    </recommendedName>
</protein>
<sequence length="462" mass="51690">MSLSQKDTHLLLRLGFLPTGWAARRLSELGREAFVEEQLHPERLPEDPEVDRGLEALKLLELHPRELARLEGGEERAYYRLLQRHLLLHSRSRRRLAARLEAFWVNHFYVPAEAAGFWLAHYHRSLGRHALGRFRDLLFVSARHPAMLVYLNADGNVKEHPNENYARELLELHTLGVDGGYSERDVKEAARALTGWTTHPRSEDGYYFNGDEHDDGPKRILGHAFPAGRGIADGLQLLDLAARHPATAGFVARKLAQWFVSDDPPAGLVERLAAVFRRERGRIRPVLRELFGAPEFYAAAGRRLRTPLEILTAAMEATGTVFTDEWRLRDTLNRLGQPYLGWKTPDGYPTHARAWSGTSGLLARWQVALELTQEADGDPDGGWGLLAQLERRTPAAATVGAWVRAAALEVWGHEPAPDRLAALVDYASDGAGADRALTPTLAGRKRAGLFALLLSAPEFQWI</sequence>
<reference evidence="1 2" key="1">
    <citation type="submission" date="2019-07" db="EMBL/GenBank/DDBJ databases">
        <title>Whole genome shotgun sequence of Oceanithermus desulfurans NBRC 100063.</title>
        <authorList>
            <person name="Hosoyama A."/>
            <person name="Uohara A."/>
            <person name="Ohji S."/>
            <person name="Ichikawa N."/>
        </authorList>
    </citation>
    <scope>NUCLEOTIDE SEQUENCE [LARGE SCALE GENOMIC DNA]</scope>
    <source>
        <strain evidence="1 2">NBRC 100063</strain>
    </source>
</reference>
<dbReference type="AlphaFoldDB" id="A0A511RHF9"/>
<comment type="caution">
    <text evidence="1">The sequence shown here is derived from an EMBL/GenBank/DDBJ whole genome shotgun (WGS) entry which is preliminary data.</text>
</comment>
<dbReference type="Pfam" id="PF08811">
    <property type="entry name" value="DUF1800"/>
    <property type="match status" value="1"/>
</dbReference>
<dbReference type="RefSeq" id="WP_183677583.1">
    <property type="nucleotide sequence ID" value="NZ_BJXN01000003.1"/>
</dbReference>
<dbReference type="EMBL" id="BJXN01000003">
    <property type="protein sequence ID" value="GEM89065.1"/>
    <property type="molecule type" value="Genomic_DNA"/>
</dbReference>
<evidence type="ECO:0000313" key="2">
    <source>
        <dbReference type="Proteomes" id="UP000321827"/>
    </source>
</evidence>
<name>A0A511RHF9_9DEIN</name>
<dbReference type="Proteomes" id="UP000321827">
    <property type="component" value="Unassembled WGS sequence"/>
</dbReference>
<dbReference type="InterPro" id="IPR014917">
    <property type="entry name" value="DUF1800"/>
</dbReference>
<evidence type="ECO:0000313" key="1">
    <source>
        <dbReference type="EMBL" id="GEM89065.1"/>
    </source>
</evidence>